<gene>
    <name evidence="1" type="ORF">ACFQ3J_26585</name>
</gene>
<keyword evidence="2" id="KW-1185">Reference proteome</keyword>
<organism evidence="1 2">
    <name type="scientific">Paenibacillus provencensis</name>
    <dbReference type="NCBI Taxonomy" id="441151"/>
    <lineage>
        <taxon>Bacteria</taxon>
        <taxon>Bacillati</taxon>
        <taxon>Bacillota</taxon>
        <taxon>Bacilli</taxon>
        <taxon>Bacillales</taxon>
        <taxon>Paenibacillaceae</taxon>
        <taxon>Paenibacillus</taxon>
    </lineage>
</organism>
<reference evidence="2" key="1">
    <citation type="journal article" date="2019" name="Int. J. Syst. Evol. Microbiol.">
        <title>The Global Catalogue of Microorganisms (GCM) 10K type strain sequencing project: providing services to taxonomists for standard genome sequencing and annotation.</title>
        <authorList>
            <consortium name="The Broad Institute Genomics Platform"/>
            <consortium name="The Broad Institute Genome Sequencing Center for Infectious Disease"/>
            <person name="Wu L."/>
            <person name="Ma J."/>
        </authorList>
    </citation>
    <scope>NUCLEOTIDE SEQUENCE [LARGE SCALE GENOMIC DNA]</scope>
    <source>
        <strain evidence="2">CCUG 53519</strain>
    </source>
</reference>
<dbReference type="InterPro" id="IPR019644">
    <property type="entry name" value="DUF2508"/>
</dbReference>
<dbReference type="Proteomes" id="UP001597169">
    <property type="component" value="Unassembled WGS sequence"/>
</dbReference>
<accession>A0ABW3Q3B2</accession>
<evidence type="ECO:0000313" key="1">
    <source>
        <dbReference type="EMBL" id="MFD1131678.1"/>
    </source>
</evidence>
<sequence length="81" mass="9148">MGTEILDDIQTAHEEWKHAHRMFEEAVGQDQIDYAIFTLEAAERKYQMQLKRAKQAGLDGKSHYAIKEISAISLTKEAGGV</sequence>
<evidence type="ECO:0000313" key="2">
    <source>
        <dbReference type="Proteomes" id="UP001597169"/>
    </source>
</evidence>
<name>A0ABW3Q3B2_9BACL</name>
<comment type="caution">
    <text evidence="1">The sequence shown here is derived from an EMBL/GenBank/DDBJ whole genome shotgun (WGS) entry which is preliminary data.</text>
</comment>
<dbReference type="RefSeq" id="WP_311288312.1">
    <property type="nucleotide sequence ID" value="NZ_JBHTKX010000013.1"/>
</dbReference>
<dbReference type="EMBL" id="JBHTKX010000013">
    <property type="protein sequence ID" value="MFD1131678.1"/>
    <property type="molecule type" value="Genomic_DNA"/>
</dbReference>
<protein>
    <submittedName>
        <fullName evidence="1">DUF2508 family protein</fullName>
    </submittedName>
</protein>
<proteinExistence type="predicted"/>
<dbReference type="Pfam" id="PF10704">
    <property type="entry name" value="DUF2508"/>
    <property type="match status" value="1"/>
</dbReference>